<gene>
    <name evidence="5" type="ORF">SAMN05216529_111102</name>
</gene>
<dbReference type="Gene3D" id="1.10.10.10">
    <property type="entry name" value="Winged helix-like DNA-binding domain superfamily/Winged helix DNA-binding domain"/>
    <property type="match status" value="1"/>
</dbReference>
<dbReference type="InterPro" id="IPR008920">
    <property type="entry name" value="TF_FadR/GntR_C"/>
</dbReference>
<dbReference type="Pfam" id="PF00392">
    <property type="entry name" value="GntR"/>
    <property type="match status" value="1"/>
</dbReference>
<keyword evidence="2 5" id="KW-0238">DNA-binding</keyword>
<dbReference type="AlphaFoldDB" id="A0A315ZSN4"/>
<dbReference type="SUPFAM" id="SSF48008">
    <property type="entry name" value="GntR ligand-binding domain-like"/>
    <property type="match status" value="1"/>
</dbReference>
<evidence type="ECO:0000259" key="4">
    <source>
        <dbReference type="PROSITE" id="PS50949"/>
    </source>
</evidence>
<evidence type="ECO:0000256" key="3">
    <source>
        <dbReference type="ARBA" id="ARBA00023163"/>
    </source>
</evidence>
<evidence type="ECO:0000313" key="5">
    <source>
        <dbReference type="EMBL" id="SUQ15317.1"/>
    </source>
</evidence>
<dbReference type="Proteomes" id="UP000254051">
    <property type="component" value="Unassembled WGS sequence"/>
</dbReference>
<keyword evidence="3" id="KW-0804">Transcription</keyword>
<dbReference type="SMART" id="SM00895">
    <property type="entry name" value="FCD"/>
    <property type="match status" value="1"/>
</dbReference>
<dbReference type="InterPro" id="IPR011711">
    <property type="entry name" value="GntR_C"/>
</dbReference>
<accession>A0A315ZSN4</accession>
<dbReference type="SUPFAM" id="SSF46785">
    <property type="entry name" value="Winged helix' DNA-binding domain"/>
    <property type="match status" value="1"/>
</dbReference>
<dbReference type="PROSITE" id="PS50949">
    <property type="entry name" value="HTH_GNTR"/>
    <property type="match status" value="1"/>
</dbReference>
<proteinExistence type="predicted"/>
<dbReference type="Pfam" id="PF07729">
    <property type="entry name" value="FCD"/>
    <property type="match status" value="1"/>
</dbReference>
<name>A0A315ZSN4_9FIRM</name>
<dbReference type="PANTHER" id="PTHR43537">
    <property type="entry name" value="TRANSCRIPTIONAL REGULATOR, GNTR FAMILY"/>
    <property type="match status" value="1"/>
</dbReference>
<dbReference type="PRINTS" id="PR00035">
    <property type="entry name" value="HTHGNTR"/>
</dbReference>
<dbReference type="OrthoDB" id="1972820at2"/>
<dbReference type="CDD" id="cd07377">
    <property type="entry name" value="WHTH_GntR"/>
    <property type="match status" value="1"/>
</dbReference>
<evidence type="ECO:0000256" key="2">
    <source>
        <dbReference type="ARBA" id="ARBA00023125"/>
    </source>
</evidence>
<reference evidence="6" key="1">
    <citation type="submission" date="2017-07" db="EMBL/GenBank/DDBJ databases">
        <authorList>
            <person name="Varghese N."/>
            <person name="Submissions S."/>
        </authorList>
    </citation>
    <scope>NUCLEOTIDE SEQUENCE [LARGE SCALE GENOMIC DNA]</scope>
    <source>
        <strain evidence="6">NLAE-zl-C134</strain>
    </source>
</reference>
<dbReference type="GO" id="GO:0003700">
    <property type="term" value="F:DNA-binding transcription factor activity"/>
    <property type="evidence" value="ECO:0007669"/>
    <property type="project" value="InterPro"/>
</dbReference>
<keyword evidence="6" id="KW-1185">Reference proteome</keyword>
<sequence>MQNSGESYFKKVNSESVVQLVINSLTEAMLQRKLRPGDKLPTEIELAESFGVGRNSVREAIKILVYLGILEIRRAEGTFVCEGFRESMIDPMIYGIILDTSDSYKDLMELREMMEVGVMQVAMEKYTQEDLEHLAVLLEKMREEISRGAGNVQNVFEADNEFHIAISNIGNNPLVDKINKVVRVLTHAIRYETVKRILETGKEEEFLEAHQKLYRIMAERDKTDMKSIVRKTYFEEIGFGTIEK</sequence>
<dbReference type="InterPro" id="IPR036388">
    <property type="entry name" value="WH-like_DNA-bd_sf"/>
</dbReference>
<dbReference type="InterPro" id="IPR036390">
    <property type="entry name" value="WH_DNA-bd_sf"/>
</dbReference>
<dbReference type="EMBL" id="UHJJ01000011">
    <property type="protein sequence ID" value="SUQ15317.1"/>
    <property type="molecule type" value="Genomic_DNA"/>
</dbReference>
<feature type="domain" description="HTH gntR-type" evidence="4">
    <location>
        <begin position="15"/>
        <end position="83"/>
    </location>
</feature>
<keyword evidence="1" id="KW-0805">Transcription regulation</keyword>
<dbReference type="SMART" id="SM00345">
    <property type="entry name" value="HTH_GNTR"/>
    <property type="match status" value="1"/>
</dbReference>
<evidence type="ECO:0000313" key="6">
    <source>
        <dbReference type="Proteomes" id="UP000254051"/>
    </source>
</evidence>
<dbReference type="InterPro" id="IPR000524">
    <property type="entry name" value="Tscrpt_reg_HTH_GntR"/>
</dbReference>
<dbReference type="RefSeq" id="WP_109713022.1">
    <property type="nucleotide sequence ID" value="NZ_QGDS01000011.1"/>
</dbReference>
<organism evidence="5 6">
    <name type="scientific">Faecalicatena contorta</name>
    <dbReference type="NCBI Taxonomy" id="39482"/>
    <lineage>
        <taxon>Bacteria</taxon>
        <taxon>Bacillati</taxon>
        <taxon>Bacillota</taxon>
        <taxon>Clostridia</taxon>
        <taxon>Lachnospirales</taxon>
        <taxon>Lachnospiraceae</taxon>
        <taxon>Faecalicatena</taxon>
    </lineage>
</organism>
<evidence type="ECO:0000256" key="1">
    <source>
        <dbReference type="ARBA" id="ARBA00023015"/>
    </source>
</evidence>
<dbReference type="Gene3D" id="1.20.120.530">
    <property type="entry name" value="GntR ligand-binding domain-like"/>
    <property type="match status" value="1"/>
</dbReference>
<dbReference type="GO" id="GO:0003677">
    <property type="term" value="F:DNA binding"/>
    <property type="evidence" value="ECO:0007669"/>
    <property type="project" value="UniProtKB-KW"/>
</dbReference>
<protein>
    <submittedName>
        <fullName evidence="5">DNA-binding transcriptional regulator, FadR family</fullName>
    </submittedName>
</protein>
<dbReference type="PANTHER" id="PTHR43537:SF5">
    <property type="entry name" value="UXU OPERON TRANSCRIPTIONAL REGULATOR"/>
    <property type="match status" value="1"/>
</dbReference>